<name>A0A7C4AAE1_9BACT</name>
<keyword evidence="1" id="KW-1133">Transmembrane helix</keyword>
<dbReference type="AlphaFoldDB" id="A0A7C4AAE1"/>
<dbReference type="PANTHER" id="PTHR42867">
    <property type="entry name" value="MEMBRANE PROTEIN-RELATED"/>
    <property type="match status" value="1"/>
</dbReference>
<feature type="transmembrane region" description="Helical" evidence="1">
    <location>
        <begin position="97"/>
        <end position="121"/>
    </location>
</feature>
<dbReference type="Pfam" id="PF07136">
    <property type="entry name" value="DUF1385"/>
    <property type="match status" value="1"/>
</dbReference>
<feature type="transmembrane region" description="Helical" evidence="1">
    <location>
        <begin position="206"/>
        <end position="226"/>
    </location>
</feature>
<evidence type="ECO:0000256" key="1">
    <source>
        <dbReference type="SAM" id="Phobius"/>
    </source>
</evidence>
<proteinExistence type="predicted"/>
<dbReference type="EMBL" id="DSRP01000050">
    <property type="protein sequence ID" value="HGG91452.1"/>
    <property type="molecule type" value="Genomic_DNA"/>
</dbReference>
<dbReference type="PANTHER" id="PTHR42867:SF1">
    <property type="entry name" value="MEMBRANE PROTEIN-RELATED"/>
    <property type="match status" value="1"/>
</dbReference>
<organism evidence="2">
    <name type="scientific">Fundidesulfovibrio putealis</name>
    <dbReference type="NCBI Taxonomy" id="270496"/>
    <lineage>
        <taxon>Bacteria</taxon>
        <taxon>Pseudomonadati</taxon>
        <taxon>Thermodesulfobacteriota</taxon>
        <taxon>Desulfovibrionia</taxon>
        <taxon>Desulfovibrionales</taxon>
        <taxon>Desulfovibrionaceae</taxon>
        <taxon>Fundidesulfovibrio</taxon>
    </lineage>
</organism>
<feature type="transmembrane region" description="Helical" evidence="1">
    <location>
        <begin position="238"/>
        <end position="260"/>
    </location>
</feature>
<accession>A0A7C4AAE1</accession>
<protein>
    <submittedName>
        <fullName evidence="2">DUF1385 domain-containing protein</fullName>
    </submittedName>
</protein>
<gene>
    <name evidence="2" type="ORF">ENR59_00680</name>
</gene>
<dbReference type="InterPro" id="IPR010787">
    <property type="entry name" value="DUF1385"/>
</dbReference>
<sequence length="309" mass="34039">MPHRMALGANETVGGQAVMEGVMIRSKNCLAIAVRKPDGEILVETRPWFSLARAPWLKKPFLRGFPILMETLVNGIKALNFSAQQALDEEEGEISPWAMALTMASAIGFALLLFVVAPHVFSLGMNWLGLSGGADALSFHMWDGLFKLMMFVGYILAISFIPDIRRVFQYHGAEHKVIWAHENGVELSPGAVRDFSRLHPRCGTTFLLFVLGVSIVLYTFLVPLLLEVWSPENAVLKQAYIIGVKFLLMVPISAISYEIIKFSGKFHKNILCKALSCPGLAMQMLTTHEPDDAQIEVAIAALKGALDGK</sequence>
<evidence type="ECO:0000313" key="2">
    <source>
        <dbReference type="EMBL" id="HGG91452.1"/>
    </source>
</evidence>
<reference evidence="2" key="1">
    <citation type="journal article" date="2020" name="mSystems">
        <title>Genome- and Community-Level Interaction Insights into Carbon Utilization and Element Cycling Functions of Hydrothermarchaeota in Hydrothermal Sediment.</title>
        <authorList>
            <person name="Zhou Z."/>
            <person name="Liu Y."/>
            <person name="Xu W."/>
            <person name="Pan J."/>
            <person name="Luo Z.H."/>
            <person name="Li M."/>
        </authorList>
    </citation>
    <scope>NUCLEOTIDE SEQUENCE [LARGE SCALE GENOMIC DNA]</scope>
    <source>
        <strain evidence="2">SpSt-413</strain>
    </source>
</reference>
<keyword evidence="1" id="KW-0812">Transmembrane</keyword>
<feature type="transmembrane region" description="Helical" evidence="1">
    <location>
        <begin position="141"/>
        <end position="161"/>
    </location>
</feature>
<keyword evidence="1" id="KW-0472">Membrane</keyword>
<comment type="caution">
    <text evidence="2">The sequence shown here is derived from an EMBL/GenBank/DDBJ whole genome shotgun (WGS) entry which is preliminary data.</text>
</comment>